<dbReference type="OrthoDB" id="4741350at2759"/>
<accession>A0A9P8N272</accession>
<reference evidence="1" key="1">
    <citation type="submission" date="2021-09" db="EMBL/GenBank/DDBJ databases">
        <title>A high-quality genome of the endoparasitic fungus Hirsutella rhossiliensis with a comparison of Hirsutella genomes reveals transposable elements contributing to genome size variation.</title>
        <authorList>
            <person name="Lin R."/>
            <person name="Jiao Y."/>
            <person name="Sun X."/>
            <person name="Ling J."/>
            <person name="Xie B."/>
            <person name="Cheng X."/>
        </authorList>
    </citation>
    <scope>NUCLEOTIDE SEQUENCE</scope>
    <source>
        <strain evidence="1">HR02</strain>
    </source>
</reference>
<name>A0A9P8N272_9HYPO</name>
<comment type="caution">
    <text evidence="1">The sequence shown here is derived from an EMBL/GenBank/DDBJ whole genome shotgun (WGS) entry which is preliminary data.</text>
</comment>
<organism evidence="1 2">
    <name type="scientific">Hirsutella rhossiliensis</name>
    <dbReference type="NCBI Taxonomy" id="111463"/>
    <lineage>
        <taxon>Eukaryota</taxon>
        <taxon>Fungi</taxon>
        <taxon>Dikarya</taxon>
        <taxon>Ascomycota</taxon>
        <taxon>Pezizomycotina</taxon>
        <taxon>Sordariomycetes</taxon>
        <taxon>Hypocreomycetidae</taxon>
        <taxon>Hypocreales</taxon>
        <taxon>Ophiocordycipitaceae</taxon>
        <taxon>Hirsutella</taxon>
    </lineage>
</organism>
<dbReference type="GeneID" id="68351431"/>
<evidence type="ECO:0000313" key="2">
    <source>
        <dbReference type="Proteomes" id="UP000824596"/>
    </source>
</evidence>
<evidence type="ECO:0000313" key="1">
    <source>
        <dbReference type="EMBL" id="KAH0966893.1"/>
    </source>
</evidence>
<keyword evidence="2" id="KW-1185">Reference proteome</keyword>
<protein>
    <submittedName>
        <fullName evidence="1">Uncharacterized protein</fullName>
    </submittedName>
</protein>
<dbReference type="AlphaFoldDB" id="A0A9P8N272"/>
<dbReference type="Proteomes" id="UP000824596">
    <property type="component" value="Unassembled WGS sequence"/>
</dbReference>
<gene>
    <name evidence="1" type="ORF">HRG_02302</name>
</gene>
<dbReference type="EMBL" id="JAIZPD010000002">
    <property type="protein sequence ID" value="KAH0966893.1"/>
    <property type="molecule type" value="Genomic_DNA"/>
</dbReference>
<sequence length="234" mass="27543">MSRRWYFETAPSGKEQVISVKRTRSHRHHHRHHRHHDPDVYRVSRDEWDGLVERERCLAETNRSLADEANGLRASLAAAQAEAHNLSNVVVPQLQGQINALSADNEALRLSVDNVARQSCEEERLRQIIDRLENDKCCLEKARCSLERENADLKTENASLRGRIRCPSRPMEPGCGRRLPDLSRDAEYWKDQCRQWRSKFEDTRRRHDDTCGILEIRTQKMRAYEEILKRRRII</sequence>
<proteinExistence type="predicted"/>
<dbReference type="RefSeq" id="XP_044724406.1">
    <property type="nucleotide sequence ID" value="XM_044860773.1"/>
</dbReference>
<dbReference type="Gene3D" id="1.20.5.1700">
    <property type="match status" value="1"/>
</dbReference>